<feature type="coiled-coil region" evidence="2">
    <location>
        <begin position="592"/>
        <end position="619"/>
    </location>
</feature>
<dbReference type="SMART" id="SM00248">
    <property type="entry name" value="ANK"/>
    <property type="match status" value="10"/>
</dbReference>
<accession>V6TIW5</accession>
<feature type="coiled-coil region" evidence="2">
    <location>
        <begin position="812"/>
        <end position="856"/>
    </location>
</feature>
<protein>
    <submittedName>
        <fullName evidence="4">Ankyrin repeat protein</fullName>
    </submittedName>
</protein>
<keyword evidence="1" id="KW-0040">ANK repeat</keyword>
<dbReference type="VEuPathDB" id="GiardiaDB:GL50581_596"/>
<dbReference type="PROSITE" id="PS50297">
    <property type="entry name" value="ANK_REP_REGION"/>
    <property type="match status" value="1"/>
</dbReference>
<gene>
    <name evidence="4" type="ORF">DHA2_152435</name>
</gene>
<dbReference type="PANTHER" id="PTHR24184">
    <property type="entry name" value="SI:CH211-189E2.2"/>
    <property type="match status" value="1"/>
</dbReference>
<dbReference type="Pfam" id="PF00023">
    <property type="entry name" value="Ank"/>
    <property type="match status" value="1"/>
</dbReference>
<dbReference type="SUPFAM" id="SSF48403">
    <property type="entry name" value="Ankyrin repeat"/>
    <property type="match status" value="2"/>
</dbReference>
<dbReference type="Proteomes" id="UP000018320">
    <property type="component" value="Unassembled WGS sequence"/>
</dbReference>
<reference evidence="5" key="1">
    <citation type="submission" date="2012-02" db="EMBL/GenBank/DDBJ databases">
        <title>Genome sequencing of Giardia lamblia Genotypes A2 and B isolates (DH and GS) and comparative analysis with the genomes of Genotypes A1 and E (WB and Pig).</title>
        <authorList>
            <person name="Adam R."/>
            <person name="Dahlstrom E."/>
            <person name="Martens C."/>
            <person name="Bruno D."/>
            <person name="Barbian K."/>
            <person name="Porcella S.F."/>
            <person name="Nash T."/>
        </authorList>
    </citation>
    <scope>NUCLEOTIDE SEQUENCE</scope>
    <source>
        <strain evidence="5">DH</strain>
    </source>
</reference>
<dbReference type="VEuPathDB" id="GiardiaDB:QR46_4665"/>
<dbReference type="Gene3D" id="1.25.40.20">
    <property type="entry name" value="Ankyrin repeat-containing domain"/>
    <property type="match status" value="3"/>
</dbReference>
<feature type="compositionally biased region" description="Basic and acidic residues" evidence="3">
    <location>
        <begin position="707"/>
        <end position="724"/>
    </location>
</feature>
<dbReference type="VEuPathDB" id="GiardiaDB:DHA2_152435"/>
<dbReference type="PANTHER" id="PTHR24184:SF11">
    <property type="entry name" value="ANKYRIN REPEAT AND SOCS BOX CONTAINING 3"/>
    <property type="match status" value="1"/>
</dbReference>
<feature type="coiled-coil region" evidence="2">
    <location>
        <begin position="1077"/>
        <end position="1132"/>
    </location>
</feature>
<feature type="repeat" description="ANK" evidence="1">
    <location>
        <begin position="64"/>
        <end position="96"/>
    </location>
</feature>
<name>V6TIW5_GIAIN</name>
<dbReference type="Pfam" id="PF12796">
    <property type="entry name" value="Ank_2"/>
    <property type="match status" value="3"/>
</dbReference>
<feature type="compositionally biased region" description="Polar residues" evidence="3">
    <location>
        <begin position="289"/>
        <end position="306"/>
    </location>
</feature>
<keyword evidence="2" id="KW-0175">Coiled coil</keyword>
<dbReference type="VEuPathDB" id="GiardiaDB:GL50803_0017288"/>
<evidence type="ECO:0000313" key="5">
    <source>
        <dbReference type="Proteomes" id="UP000018320"/>
    </source>
</evidence>
<feature type="coiled-coil region" evidence="2">
    <location>
        <begin position="483"/>
        <end position="517"/>
    </location>
</feature>
<feature type="coiled-coil region" evidence="2">
    <location>
        <begin position="1231"/>
        <end position="1289"/>
    </location>
</feature>
<comment type="caution">
    <text evidence="4">The sequence shown here is derived from an EMBL/GenBank/DDBJ whole genome shotgun (WGS) entry which is preliminary data.</text>
</comment>
<dbReference type="VEuPathDB" id="GiardiaDB:GL50581_2237"/>
<feature type="region of interest" description="Disordered" evidence="3">
    <location>
        <begin position="268"/>
        <end position="306"/>
    </location>
</feature>
<dbReference type="InterPro" id="IPR036770">
    <property type="entry name" value="Ankyrin_rpt-contain_sf"/>
</dbReference>
<dbReference type="PROSITE" id="PS50088">
    <property type="entry name" value="ANK_REPEAT"/>
    <property type="match status" value="2"/>
</dbReference>
<feature type="coiled-coil region" evidence="2">
    <location>
        <begin position="1163"/>
        <end position="1190"/>
    </location>
</feature>
<feature type="region of interest" description="Disordered" evidence="3">
    <location>
        <begin position="701"/>
        <end position="726"/>
    </location>
</feature>
<evidence type="ECO:0000256" key="1">
    <source>
        <dbReference type="PROSITE-ProRule" id="PRU00023"/>
    </source>
</evidence>
<dbReference type="InterPro" id="IPR002110">
    <property type="entry name" value="Ankyrin_rpt"/>
</dbReference>
<feature type="coiled-coil region" evidence="2">
    <location>
        <begin position="972"/>
        <end position="999"/>
    </location>
</feature>
<feature type="compositionally biased region" description="Basic and acidic residues" evidence="3">
    <location>
        <begin position="269"/>
        <end position="284"/>
    </location>
</feature>
<reference evidence="4 5" key="2">
    <citation type="journal article" date="2013" name="Genome Biol. Evol.">
        <title>Genome sequencing of Giardia lamblia genotypes A2 and B isolates (DH and GS) and comparative analysis with the genomes of genotypes A1 and E (WB and Pig).</title>
        <authorList>
            <person name="Adam R.D."/>
            <person name="Dahlstrom E.W."/>
            <person name="Martens C.A."/>
            <person name="Bruno D.P."/>
            <person name="Barbian K.D."/>
            <person name="Ricklefs S.M."/>
            <person name="Hernandez M.M."/>
            <person name="Narla N.P."/>
            <person name="Patel R.B."/>
            <person name="Porcella S.F."/>
            <person name="Nash T.E."/>
        </authorList>
    </citation>
    <scope>NUCLEOTIDE SEQUENCE [LARGE SCALE GENOMIC DNA]</scope>
    <source>
        <strain evidence="4 5">DH</strain>
    </source>
</reference>
<proteinExistence type="predicted"/>
<feature type="coiled-coil region" evidence="2">
    <location>
        <begin position="310"/>
        <end position="366"/>
    </location>
</feature>
<feature type="coiled-coil region" evidence="2">
    <location>
        <begin position="1357"/>
        <end position="1405"/>
    </location>
</feature>
<organism evidence="4 5">
    <name type="scientific">Giardia intestinalis</name>
    <name type="common">Giardia lamblia</name>
    <dbReference type="NCBI Taxonomy" id="5741"/>
    <lineage>
        <taxon>Eukaryota</taxon>
        <taxon>Metamonada</taxon>
        <taxon>Diplomonadida</taxon>
        <taxon>Hexamitidae</taxon>
        <taxon>Giardiinae</taxon>
        <taxon>Giardia</taxon>
    </lineage>
</organism>
<dbReference type="EMBL" id="AHGT01000037">
    <property type="protein sequence ID" value="ESU36890.1"/>
    <property type="molecule type" value="Genomic_DNA"/>
</dbReference>
<feature type="repeat" description="ANK" evidence="1">
    <location>
        <begin position="1718"/>
        <end position="1750"/>
    </location>
</feature>
<feature type="coiled-coil region" evidence="2">
    <location>
        <begin position="395"/>
        <end position="422"/>
    </location>
</feature>
<evidence type="ECO:0000256" key="3">
    <source>
        <dbReference type="SAM" id="MobiDB-lite"/>
    </source>
</evidence>
<sequence length="1850" mass="205397">MVCRAGEACWAGSVLGQTSKSKFLTDTLMTRREDAMVWFSAIEEKNYSKIIELAAVFQGSRDKYGDTGLMLAARQGDTKVIQILLPYEAGLANDDNQTALIVAALCDKAKACRFLVASEKDCLLCDGRDALMLAAQVGNTSAVDALVDHFPAIRDNNGTSALDYAAGEGYLECVQLIVKRQDLTPDDLEHAVNIAMARKHFDIVTYLNTVRNTMFKSALGTLGDSSASDLFTSTIARTAKFAPDTLEYPQIPKYSETPMKLNRSVSDVSEMHEDGDHGHTDPAGKRLVNSASSERGHLSQSGLHLENLDNSSLRNTLSEAQRRVVQLTDTVNKIDSSTFNTVPEKLTQCQAELEQMKTRTRELEALIVTKDNEIKGLKEDLHFLLAARDEDNQLLASKNMDISHLQEEVASLKHKLVELEKVTPPQTQAFDKSVEVYPITRDAFINTTTLAEIDCLKPQPQHISTYASPDISALSQSTSKPDVHALQTELETARQSISDLERRNMALQDELLALTTADTQRGLPKTLTDSLGIQVCETSLECSVAIPAPVQPKRFSTSKIPTAPLSQVATLMPTSHTPLPSGLKDCGNDVEIEQLKLEIAQLTDTVQLLSEELIGVKDEKIQFEAEVEQIIKGKDAEIARLTLLLVSPSKTKLVVSHSTSMEQPLSPKLTDRSVSAIHDSDSTASVSKGHELEHSLQLFTPLLTSKSPHDTTEKQVKQLPEENSNHLSIVQQQESVTEPVPTAKQYVPPQSCVEVQTSMLVSDACLSTSAQLVQLPPSPLLSSNIIQTSFVDAKPELFETSVQTLHVESEEIHKLKEEHMEVVMRYDELKKKELLLTQVIEDNQLLTERIGAYEEELNHCRDSVMEMNHENLHLKQITETLRLDRDTLMTSYQELRAAFDEVTALKNTQDSQIDELKNLLSAQSHAFHAELDSKTRAVEGLTEDKHMKEIQISTLEHKLDLATTDMVNKRMLETEKMTNEELQARLSALDQEIFALKRDNLELAHDKKAVEDTLSQTRQDLISKEVKLDSTLILNEDLLKRLDTTNESVATAKSKVIELEATLKVVTAENSTMKKALDEAKVAMEDSDNRLRHLSIEHSELLDHHQVLRSELDLLRNENHKLSTELSRATLDAKQSLEDQMNRELMHLRSELEVKTLSINKITDELSSTIRSKEDEISELKQKVKKYKTAYIDSKSFSSDAIKEATAQELAKYEHGLEIAHKEVLELRMANAELKAALEIVQSRSTEAEDLKHKSKKYKDGYVRKCKQLEELEKELEGLRKEPKTISAQSRIVTSADVSIQTCPTSCDNKEVTPGSVCATLACDEPQHDAEYDNIVNDLNTRLNEQIQETSYFRTRAEEYLNNYNIVREELLSTREQLEAHIRVILEKENEIDGLKLLISKLQGESPDLQKAMEDVALSALNIDEEQYNNLIEQVNRSIETSLLNKSASLNTSLMVNKSIGIGINEKSLNYNEGEQSIRSQQACLMSHYTMDVSNVHSEPSNQEEPHDIINEHKSLSDNASDIRNLQYENSQLSAELSQIKEAYRALVYQNNADTSAEALSLSKLSGYTDLMTAVLKRDRVGLSVYIDQAGMTTPDGKTALMVAAECNNLDAVTRLLSSEAGMVSKAGETALSISLHNSHFAIADLLVKREGINTAGVPALRRAKSNSTESLATSSLSITTLMTPDNGLTDLMMAVQRNDIVAVYCLLPLQAGVQDRNGYTALMYAAEKGAYPIVRILAELGDEAGKQNLQGGSALMLAARNGHLSICQFLADKECGLVGSPDSLLAPHQTALMLACFYGHLSIVRLLFHKEKSVVSTSGKTALSYARYPCSSVDFKTRAKVLSYVESNM</sequence>
<evidence type="ECO:0000313" key="4">
    <source>
        <dbReference type="EMBL" id="ESU36890.1"/>
    </source>
</evidence>
<evidence type="ECO:0000256" key="2">
    <source>
        <dbReference type="SAM" id="Coils"/>
    </source>
</evidence>